<organism evidence="2 3">
    <name type="scientific">Sulfurovum xiamenensis</name>
    <dbReference type="NCBI Taxonomy" id="3019066"/>
    <lineage>
        <taxon>Bacteria</taxon>
        <taxon>Pseudomonadati</taxon>
        <taxon>Campylobacterota</taxon>
        <taxon>Epsilonproteobacteria</taxon>
        <taxon>Campylobacterales</taxon>
        <taxon>Sulfurovaceae</taxon>
        <taxon>Sulfurovum</taxon>
    </lineage>
</organism>
<sequence length="146" mass="16983">MSGGRLTEEEKTSKLIDLNQAVEDLKEQSTIEKNLVTFPRVCELANQGWEKKGWNSPISEASLKSKSEKSFCKEVRDKIITFKEERKELKLAADKKVVGDIKNKQHTIDNLLIRISELLDNEIMLQKRLKEKDQTIRRLKKEIDKD</sequence>
<evidence type="ECO:0000313" key="2">
    <source>
        <dbReference type="EMBL" id="MDM5263572.1"/>
    </source>
</evidence>
<gene>
    <name evidence="2" type="ORF">PF327_05115</name>
</gene>
<proteinExistence type="predicted"/>
<name>A0ABT7QS05_9BACT</name>
<accession>A0ABT7QS05</accession>
<protein>
    <submittedName>
        <fullName evidence="2">Uncharacterized protein</fullName>
    </submittedName>
</protein>
<feature type="coiled-coil region" evidence="1">
    <location>
        <begin position="72"/>
        <end position="142"/>
    </location>
</feature>
<reference evidence="2" key="1">
    <citation type="submission" date="2023-01" db="EMBL/GenBank/DDBJ databases">
        <title>Sulfurovum sp. XTW-4 genome assembly.</title>
        <authorList>
            <person name="Wang J."/>
        </authorList>
    </citation>
    <scope>NUCLEOTIDE SEQUENCE</scope>
    <source>
        <strain evidence="2">XTW-4</strain>
    </source>
</reference>
<comment type="caution">
    <text evidence="2">The sequence shown here is derived from an EMBL/GenBank/DDBJ whole genome shotgun (WGS) entry which is preliminary data.</text>
</comment>
<evidence type="ECO:0000256" key="1">
    <source>
        <dbReference type="SAM" id="Coils"/>
    </source>
</evidence>
<dbReference type="Proteomes" id="UP001169066">
    <property type="component" value="Unassembled WGS sequence"/>
</dbReference>
<dbReference type="RefSeq" id="WP_289401573.1">
    <property type="nucleotide sequence ID" value="NZ_JAQIBC010000002.1"/>
</dbReference>
<evidence type="ECO:0000313" key="3">
    <source>
        <dbReference type="Proteomes" id="UP001169066"/>
    </source>
</evidence>
<keyword evidence="3" id="KW-1185">Reference proteome</keyword>
<dbReference type="EMBL" id="JAQIBC010000002">
    <property type="protein sequence ID" value="MDM5263572.1"/>
    <property type="molecule type" value="Genomic_DNA"/>
</dbReference>
<keyword evidence="1" id="KW-0175">Coiled coil</keyword>